<dbReference type="Pfam" id="PF09360">
    <property type="entry name" value="zf-CDGSH"/>
    <property type="match status" value="1"/>
</dbReference>
<feature type="domain" description="Iron-binding zinc finger CDGSH type" evidence="5">
    <location>
        <begin position="39"/>
        <end position="76"/>
    </location>
</feature>
<evidence type="ECO:0000313" key="6">
    <source>
        <dbReference type="EMBL" id="SNC61861.1"/>
    </source>
</evidence>
<name>A0A212T7P2_9MICO</name>
<keyword evidence="1" id="KW-0001">2Fe-2S</keyword>
<dbReference type="RefSeq" id="WP_234994245.1">
    <property type="nucleotide sequence ID" value="NZ_FYEZ01000001.1"/>
</dbReference>
<evidence type="ECO:0000256" key="3">
    <source>
        <dbReference type="ARBA" id="ARBA00023004"/>
    </source>
</evidence>
<dbReference type="GO" id="GO:0005737">
    <property type="term" value="C:cytoplasm"/>
    <property type="evidence" value="ECO:0007669"/>
    <property type="project" value="UniProtKB-ARBA"/>
</dbReference>
<keyword evidence="4" id="KW-0411">Iron-sulfur</keyword>
<evidence type="ECO:0000256" key="2">
    <source>
        <dbReference type="ARBA" id="ARBA00022723"/>
    </source>
</evidence>
<dbReference type="SMART" id="SM00704">
    <property type="entry name" value="ZnF_CDGSH"/>
    <property type="match status" value="1"/>
</dbReference>
<dbReference type="GO" id="GO:0046872">
    <property type="term" value="F:metal ion binding"/>
    <property type="evidence" value="ECO:0007669"/>
    <property type="project" value="UniProtKB-KW"/>
</dbReference>
<evidence type="ECO:0000259" key="5">
    <source>
        <dbReference type="SMART" id="SM00704"/>
    </source>
</evidence>
<dbReference type="EMBL" id="FYEZ01000001">
    <property type="protein sequence ID" value="SNC61861.1"/>
    <property type="molecule type" value="Genomic_DNA"/>
</dbReference>
<keyword evidence="7" id="KW-1185">Reference proteome</keyword>
<dbReference type="InterPro" id="IPR042216">
    <property type="entry name" value="MitoNEET_CISD"/>
</dbReference>
<reference evidence="6 7" key="1">
    <citation type="submission" date="2017-06" db="EMBL/GenBank/DDBJ databases">
        <authorList>
            <person name="Kim H.J."/>
            <person name="Triplett B.A."/>
        </authorList>
    </citation>
    <scope>NUCLEOTIDE SEQUENCE [LARGE SCALE GENOMIC DNA]</scope>
    <source>
        <strain evidence="6 7">DSM 22179</strain>
    </source>
</reference>
<proteinExistence type="predicted"/>
<dbReference type="Proteomes" id="UP000198122">
    <property type="component" value="Unassembled WGS sequence"/>
</dbReference>
<dbReference type="InterPro" id="IPR018967">
    <property type="entry name" value="FeS-contain_CDGSH-typ"/>
</dbReference>
<evidence type="ECO:0000256" key="1">
    <source>
        <dbReference type="ARBA" id="ARBA00022714"/>
    </source>
</evidence>
<dbReference type="GO" id="GO:0051537">
    <property type="term" value="F:2 iron, 2 sulfur cluster binding"/>
    <property type="evidence" value="ECO:0007669"/>
    <property type="project" value="UniProtKB-KW"/>
</dbReference>
<dbReference type="AlphaFoldDB" id="A0A212T7P2"/>
<sequence length="79" mass="8076">MTAADSPGLPVEVLPAEGVRVLDCPGGPALLRGATHVVDAAGETHPVTRPVVAVCRCESSGRLPWCDGTHKLLGAPSRP</sequence>
<protein>
    <submittedName>
        <fullName evidence="6">Iron-binding zinc finger CDGSH type</fullName>
    </submittedName>
</protein>
<keyword evidence="2" id="KW-0479">Metal-binding</keyword>
<keyword evidence="3" id="KW-0408">Iron</keyword>
<evidence type="ECO:0000313" key="7">
    <source>
        <dbReference type="Proteomes" id="UP000198122"/>
    </source>
</evidence>
<dbReference type="Gene3D" id="3.40.5.90">
    <property type="entry name" value="CDGSH iron-sulfur domain, mitoNEET-type"/>
    <property type="match status" value="1"/>
</dbReference>
<organism evidence="6 7">
    <name type="scientific">Kytococcus aerolatus</name>
    <dbReference type="NCBI Taxonomy" id="592308"/>
    <lineage>
        <taxon>Bacteria</taxon>
        <taxon>Bacillati</taxon>
        <taxon>Actinomycetota</taxon>
        <taxon>Actinomycetes</taxon>
        <taxon>Micrococcales</taxon>
        <taxon>Kytococcaceae</taxon>
        <taxon>Kytococcus</taxon>
    </lineage>
</organism>
<accession>A0A212T7P2</accession>
<evidence type="ECO:0000256" key="4">
    <source>
        <dbReference type="ARBA" id="ARBA00023014"/>
    </source>
</evidence>
<gene>
    <name evidence="6" type="ORF">SAMN05445756_0569</name>
</gene>